<comment type="caution">
    <text evidence="2">The sequence shown here is derived from an EMBL/GenBank/DDBJ whole genome shotgun (WGS) entry which is preliminary data.</text>
</comment>
<name>A0ABP8KH28_9MICO</name>
<proteinExistence type="predicted"/>
<dbReference type="Proteomes" id="UP001500945">
    <property type="component" value="Unassembled WGS sequence"/>
</dbReference>
<evidence type="ECO:0000256" key="1">
    <source>
        <dbReference type="SAM" id="MobiDB-lite"/>
    </source>
</evidence>
<protein>
    <submittedName>
        <fullName evidence="2">Uncharacterized protein</fullName>
    </submittedName>
</protein>
<evidence type="ECO:0000313" key="3">
    <source>
        <dbReference type="Proteomes" id="UP001500945"/>
    </source>
</evidence>
<feature type="region of interest" description="Disordered" evidence="1">
    <location>
        <begin position="1"/>
        <end position="22"/>
    </location>
</feature>
<sequence>MIEQSLEDADLKGGGNVANHNPRETLACTFADTFTLPEYDPEFDRPAGTVVTGGSVTGYLRERTVEDIWTKSAVRLAESVVTI</sequence>
<evidence type="ECO:0000313" key="2">
    <source>
        <dbReference type="EMBL" id="GAA4406530.1"/>
    </source>
</evidence>
<reference evidence="3" key="1">
    <citation type="journal article" date="2019" name="Int. J. Syst. Evol. Microbiol.">
        <title>The Global Catalogue of Microorganisms (GCM) 10K type strain sequencing project: providing services to taxonomists for standard genome sequencing and annotation.</title>
        <authorList>
            <consortium name="The Broad Institute Genomics Platform"/>
            <consortium name="The Broad Institute Genome Sequencing Center for Infectious Disease"/>
            <person name="Wu L."/>
            <person name="Ma J."/>
        </authorList>
    </citation>
    <scope>NUCLEOTIDE SEQUENCE [LARGE SCALE GENOMIC DNA]</scope>
    <source>
        <strain evidence="3">JCM 17809</strain>
    </source>
</reference>
<keyword evidence="3" id="KW-1185">Reference proteome</keyword>
<dbReference type="EMBL" id="BAABGM010000013">
    <property type="protein sequence ID" value="GAA4406530.1"/>
    <property type="molecule type" value="Genomic_DNA"/>
</dbReference>
<organism evidence="2 3">
    <name type="scientific">Fodinibacter luteus</name>
    <dbReference type="NCBI Taxonomy" id="552064"/>
    <lineage>
        <taxon>Bacteria</taxon>
        <taxon>Bacillati</taxon>
        <taxon>Actinomycetota</taxon>
        <taxon>Actinomycetes</taxon>
        <taxon>Micrococcales</taxon>
        <taxon>Intrasporangiaceae</taxon>
        <taxon>Fodinibacter (ex Wang et al. 2009)</taxon>
    </lineage>
</organism>
<accession>A0ABP8KH28</accession>
<gene>
    <name evidence="2" type="ORF">GCM10023168_21540</name>
</gene>
<dbReference type="RefSeq" id="WP_345205636.1">
    <property type="nucleotide sequence ID" value="NZ_BAABGM010000013.1"/>
</dbReference>